<dbReference type="EMBL" id="BAAARW010000026">
    <property type="protein sequence ID" value="GAA2443529.1"/>
    <property type="molecule type" value="Genomic_DNA"/>
</dbReference>
<evidence type="ECO:0000313" key="1">
    <source>
        <dbReference type="EMBL" id="GAA2443529.1"/>
    </source>
</evidence>
<organism evidence="1 2">
    <name type="scientific">Actinomadura vinacea</name>
    <dbReference type="NCBI Taxonomy" id="115336"/>
    <lineage>
        <taxon>Bacteria</taxon>
        <taxon>Bacillati</taxon>
        <taxon>Actinomycetota</taxon>
        <taxon>Actinomycetes</taxon>
        <taxon>Streptosporangiales</taxon>
        <taxon>Thermomonosporaceae</taxon>
        <taxon>Actinomadura</taxon>
    </lineage>
</organism>
<proteinExistence type="predicted"/>
<dbReference type="RefSeq" id="WP_344594858.1">
    <property type="nucleotide sequence ID" value="NZ_BAAARW010000026.1"/>
</dbReference>
<comment type="caution">
    <text evidence="1">The sequence shown here is derived from an EMBL/GenBank/DDBJ whole genome shotgun (WGS) entry which is preliminary data.</text>
</comment>
<sequence length="124" mass="13835">MREWTIDAGRPAAAYELSKASEVRRRPGRPPEYVFDGSFTMRLTTSDDRPGTVVGEFRVDGDGWYNYFGWPTDSAAPFLFTDKGTVIDHLSYGGIGKGRHTIEYRAIDAAGNVGEPRKFIATLR</sequence>
<name>A0ABN3JXP1_9ACTN</name>
<reference evidence="1 2" key="1">
    <citation type="journal article" date="2019" name="Int. J. Syst. Evol. Microbiol.">
        <title>The Global Catalogue of Microorganisms (GCM) 10K type strain sequencing project: providing services to taxonomists for standard genome sequencing and annotation.</title>
        <authorList>
            <consortium name="The Broad Institute Genomics Platform"/>
            <consortium name="The Broad Institute Genome Sequencing Center for Infectious Disease"/>
            <person name="Wu L."/>
            <person name="Ma J."/>
        </authorList>
    </citation>
    <scope>NUCLEOTIDE SEQUENCE [LARGE SCALE GENOMIC DNA]</scope>
    <source>
        <strain evidence="1 2">JCM 3325</strain>
    </source>
</reference>
<evidence type="ECO:0000313" key="2">
    <source>
        <dbReference type="Proteomes" id="UP001501231"/>
    </source>
</evidence>
<gene>
    <name evidence="1" type="ORF">GCM10010191_70110</name>
</gene>
<protein>
    <submittedName>
        <fullName evidence="1">Uncharacterized protein</fullName>
    </submittedName>
</protein>
<keyword evidence="2" id="KW-1185">Reference proteome</keyword>
<dbReference type="Proteomes" id="UP001501231">
    <property type="component" value="Unassembled WGS sequence"/>
</dbReference>
<accession>A0ABN3JXP1</accession>